<dbReference type="PROSITE" id="PS50002">
    <property type="entry name" value="SH3"/>
    <property type="match status" value="1"/>
</dbReference>
<feature type="compositionally biased region" description="Polar residues" evidence="3">
    <location>
        <begin position="960"/>
        <end position="969"/>
    </location>
</feature>
<dbReference type="GO" id="GO:0008104">
    <property type="term" value="P:intracellular protein localization"/>
    <property type="evidence" value="ECO:0007669"/>
    <property type="project" value="TreeGrafter"/>
</dbReference>
<dbReference type="Gene3D" id="3.10.20.90">
    <property type="entry name" value="Phosphatidylinositol 3-kinase Catalytic Subunit, Chain A, domain 1"/>
    <property type="match status" value="1"/>
</dbReference>
<comment type="caution">
    <text evidence="6">The sequence shown here is derived from an EMBL/GenBank/DDBJ whole genome shotgun (WGS) entry which is preliminary data.</text>
</comment>
<dbReference type="PANTHER" id="PTHR47775:SF1">
    <property type="entry name" value="BUD SITE SELECTION PROTEIN 14"/>
    <property type="match status" value="1"/>
</dbReference>
<dbReference type="SUPFAM" id="SSF54236">
    <property type="entry name" value="Ubiquitin-like"/>
    <property type="match status" value="1"/>
</dbReference>
<feature type="compositionally biased region" description="Basic and acidic residues" evidence="3">
    <location>
        <begin position="333"/>
        <end position="351"/>
    </location>
</feature>
<evidence type="ECO:0008006" key="8">
    <source>
        <dbReference type="Google" id="ProtNLM"/>
    </source>
</evidence>
<dbReference type="InterPro" id="IPR001452">
    <property type="entry name" value="SH3_domain"/>
</dbReference>
<feature type="compositionally biased region" description="Low complexity" evidence="3">
    <location>
        <begin position="440"/>
        <end position="487"/>
    </location>
</feature>
<evidence type="ECO:0000256" key="2">
    <source>
        <dbReference type="PROSITE-ProRule" id="PRU00192"/>
    </source>
</evidence>
<proteinExistence type="predicted"/>
<feature type="region of interest" description="Disordered" evidence="3">
    <location>
        <begin position="1168"/>
        <end position="1236"/>
    </location>
</feature>
<evidence type="ECO:0000313" key="7">
    <source>
        <dbReference type="Proteomes" id="UP001140091"/>
    </source>
</evidence>
<feature type="compositionally biased region" description="Polar residues" evidence="3">
    <location>
        <begin position="1219"/>
        <end position="1232"/>
    </location>
</feature>
<feature type="non-terminal residue" evidence="6">
    <location>
        <position position="1315"/>
    </location>
</feature>
<gene>
    <name evidence="6" type="ORF">H1R20_g2376</name>
</gene>
<protein>
    <recommendedName>
        <fullName evidence="8">SH3 domain-containing protein</fullName>
    </recommendedName>
</protein>
<dbReference type="Proteomes" id="UP001140091">
    <property type="component" value="Unassembled WGS sequence"/>
</dbReference>
<feature type="compositionally biased region" description="Basic and acidic residues" evidence="3">
    <location>
        <begin position="259"/>
        <end position="269"/>
    </location>
</feature>
<feature type="region of interest" description="Disordered" evidence="3">
    <location>
        <begin position="960"/>
        <end position="995"/>
    </location>
</feature>
<feature type="region of interest" description="Disordered" evidence="3">
    <location>
        <begin position="1104"/>
        <end position="1156"/>
    </location>
</feature>
<sequence>MHRQDTYDLREQILGDEHAQLHAHADAANHYGTDDEEHSVLEDDSEGEEQDDFLDDDDDASSSLSIPNESIDFDLVYAFHSFAATVDGQANVVKGDSLFLMDDSNSYWWLVRVLKTQEVGYIPAENIETPFERLARLNKHRNVDLASATQAELQDGLNASHDRLRNNLSSRGGATPSPNPNKSRKAKGVQFTPTLSVHRYLPAVWREDEMSDEEDVEWDDEGYEDEDPELANALQPGSLREQQQTAALRAQQQQQLEQQQREQEMRQRQMMEQQQREQAQQRPVEEQPRQIDPLAEIETRKVTVTPSIARDVVVDDRPSGQPLLPSAILGKQTSDDSVKRRLEEEAEEAAKKKLKGKDKLGQPVSSSPLPGARPPGKLRKEPSRESDDDSKDKKKKSVFGGLFSRNKKEKKKDGSVSMGSIESSEYLARSSDDSGGRSLGGSSADGALSPVSLTALQQQQLSSSVPTRISESSSHSTPPSQSLPSTPDRGYASSVRQRDQQQQALYQQYLNRSPSSPPEAQPSYGLQSVSALMTSSSSSALGPPPARQRPGSLILSPTAVDGGPGVPELSVVRVFAGKNLQTEATFKTVLLNASTSSGDLVRQAIQRFRLPAGEDANDYYLTIKQVEGGAQAVLRPEEHPLAVFENLVVESYLDRDEMLPPKVKRSSVGSISSVVSNLSMHPAIEKLQMNDFTDDSAVKFYLNRKGEEGADDSSTGHEGDDTLIAESAVSHGGEFGDLVSSPSTRTFPAGINVTSDRFTSPSFRFPLQLVIYPVDLPDDMVFHPTTEAIVFKDTLRESNASTITSPTTVSSQLRRKVFIFPKNVTVAEVIELGLERFGILEGVVDGGDEIEDKYSKRRSSSRVRYGLVIDTGDGRERELPPSGKVIESFPRPPTLRTPERQGSVNKRRSIDAVNLLGSVEDVNPDDPIFILRRATSYRTSSTSSRNRSSAPLDEIALQQFQQQRESSLHSAADPSSPTSATMELQKPATLRQPSSREIIAAQRAATRANQRAILSAQSNSVRGMDVLLPGNAVLRSSRYDANDRMRYSYVEPDGETYDISDIVEEEWREEEATQKGDLLEGFLSRNKGNLGDHLDRVLNKIKSGKEQQGQGQGQGQGQQDHARSGSMQSSSALGRSASPSSEYSDDGESRRSVTPGSAGFISRMQQMQSGNAGGGRAAGASASSSGRQQQSGSRRQPSVGSVISAEGSGRVTPRGAESGLQTISESPGSVQQKKPIMPKDDFGISHMMAIIEYKASQPKKPSPPIHPADELLFGAPVDLDSLHPQAREIFAPGFKQLEEMDKILDGYIRPSVGAF</sequence>
<accession>A0A9W8ML58</accession>
<feature type="compositionally biased region" description="Low complexity" evidence="3">
    <location>
        <begin position="970"/>
        <end position="981"/>
    </location>
</feature>
<organism evidence="6 7">
    <name type="scientific">Candolleomyces eurysporus</name>
    <dbReference type="NCBI Taxonomy" id="2828524"/>
    <lineage>
        <taxon>Eukaryota</taxon>
        <taxon>Fungi</taxon>
        <taxon>Dikarya</taxon>
        <taxon>Basidiomycota</taxon>
        <taxon>Agaricomycotina</taxon>
        <taxon>Agaricomycetes</taxon>
        <taxon>Agaricomycetidae</taxon>
        <taxon>Agaricales</taxon>
        <taxon>Agaricineae</taxon>
        <taxon>Psathyrellaceae</taxon>
        <taxon>Candolleomyces</taxon>
    </lineage>
</organism>
<feature type="compositionally biased region" description="Acidic residues" evidence="3">
    <location>
        <begin position="209"/>
        <end position="229"/>
    </location>
</feature>
<evidence type="ECO:0000259" key="4">
    <source>
        <dbReference type="PROSITE" id="PS50002"/>
    </source>
</evidence>
<feature type="region of interest" description="Disordered" evidence="3">
    <location>
        <begin position="535"/>
        <end position="560"/>
    </location>
</feature>
<dbReference type="GO" id="GO:0051286">
    <property type="term" value="C:cell tip"/>
    <property type="evidence" value="ECO:0007669"/>
    <property type="project" value="TreeGrafter"/>
</dbReference>
<keyword evidence="7" id="KW-1185">Reference proteome</keyword>
<feature type="domain" description="Ras-associating" evidence="5">
    <location>
        <begin position="571"/>
        <end position="707"/>
    </location>
</feature>
<feature type="region of interest" description="Disordered" evidence="3">
    <location>
        <begin position="206"/>
        <end position="502"/>
    </location>
</feature>
<evidence type="ECO:0000259" key="5">
    <source>
        <dbReference type="PROSITE" id="PS50200"/>
    </source>
</evidence>
<dbReference type="PROSITE" id="PS50200">
    <property type="entry name" value="RA"/>
    <property type="match status" value="1"/>
</dbReference>
<dbReference type="InterPro" id="IPR000159">
    <property type="entry name" value="RA_dom"/>
</dbReference>
<feature type="region of interest" description="Disordered" evidence="3">
    <location>
        <begin position="163"/>
        <end position="191"/>
    </location>
</feature>
<feature type="compositionally biased region" description="Low complexity" evidence="3">
    <location>
        <begin position="239"/>
        <end position="258"/>
    </location>
</feature>
<dbReference type="Gene3D" id="2.30.30.40">
    <property type="entry name" value="SH3 Domains"/>
    <property type="match status" value="1"/>
</dbReference>
<evidence type="ECO:0000256" key="1">
    <source>
        <dbReference type="ARBA" id="ARBA00022443"/>
    </source>
</evidence>
<feature type="compositionally biased region" description="Low complexity" evidence="3">
    <location>
        <begin position="270"/>
        <end position="282"/>
    </location>
</feature>
<reference evidence="6" key="1">
    <citation type="submission" date="2022-06" db="EMBL/GenBank/DDBJ databases">
        <title>Genome Sequence of Candolleomyces eurysporus.</title>
        <authorList>
            <person name="Buettner E."/>
        </authorList>
    </citation>
    <scope>NUCLEOTIDE SEQUENCE</scope>
    <source>
        <strain evidence="6">VTCC 930004</strain>
    </source>
</reference>
<evidence type="ECO:0000313" key="6">
    <source>
        <dbReference type="EMBL" id="KAJ2934731.1"/>
    </source>
</evidence>
<feature type="region of interest" description="Disordered" evidence="3">
    <location>
        <begin position="872"/>
        <end position="906"/>
    </location>
</feature>
<dbReference type="SMART" id="SM00326">
    <property type="entry name" value="SH3"/>
    <property type="match status" value="1"/>
</dbReference>
<name>A0A9W8ML58_9AGAR</name>
<dbReference type="Pfam" id="PF00788">
    <property type="entry name" value="RA"/>
    <property type="match status" value="1"/>
</dbReference>
<dbReference type="InterPro" id="IPR036028">
    <property type="entry name" value="SH3-like_dom_sf"/>
</dbReference>
<dbReference type="GO" id="GO:0030950">
    <property type="term" value="P:establishment or maintenance of actin cytoskeleton polarity"/>
    <property type="evidence" value="ECO:0007669"/>
    <property type="project" value="TreeGrafter"/>
</dbReference>
<dbReference type="OrthoDB" id="196165at2759"/>
<dbReference type="InterPro" id="IPR029071">
    <property type="entry name" value="Ubiquitin-like_domsf"/>
</dbReference>
<dbReference type="InterPro" id="IPR053039">
    <property type="entry name" value="Polarity_Bud-Selection_Reg"/>
</dbReference>
<feature type="compositionally biased region" description="Low complexity" evidence="3">
    <location>
        <begin position="1178"/>
        <end position="1196"/>
    </location>
</feature>
<dbReference type="GO" id="GO:0015630">
    <property type="term" value="C:microtubule cytoskeleton"/>
    <property type="evidence" value="ECO:0007669"/>
    <property type="project" value="TreeGrafter"/>
</dbReference>
<feature type="domain" description="SH3" evidence="4">
    <location>
        <begin position="71"/>
        <end position="132"/>
    </location>
</feature>
<feature type="compositionally biased region" description="Low complexity" evidence="3">
    <location>
        <begin position="1124"/>
        <end position="1141"/>
    </location>
</feature>
<feature type="compositionally biased region" description="Acidic residues" evidence="3">
    <location>
        <begin position="34"/>
        <end position="60"/>
    </location>
</feature>
<feature type="region of interest" description="Disordered" evidence="3">
    <location>
        <begin position="31"/>
        <end position="61"/>
    </location>
</feature>
<dbReference type="Pfam" id="PF00018">
    <property type="entry name" value="SH3_1"/>
    <property type="match status" value="1"/>
</dbReference>
<dbReference type="SUPFAM" id="SSF50044">
    <property type="entry name" value="SH3-domain"/>
    <property type="match status" value="1"/>
</dbReference>
<keyword evidence="1 2" id="KW-0728">SH3 domain</keyword>
<dbReference type="PANTHER" id="PTHR47775">
    <property type="entry name" value="BUD SITE SELECTION PROTEIN 14"/>
    <property type="match status" value="1"/>
</dbReference>
<dbReference type="EMBL" id="JANBPK010000711">
    <property type="protein sequence ID" value="KAJ2934731.1"/>
    <property type="molecule type" value="Genomic_DNA"/>
</dbReference>
<evidence type="ECO:0000256" key="3">
    <source>
        <dbReference type="SAM" id="MobiDB-lite"/>
    </source>
</evidence>
<dbReference type="GO" id="GO:0007165">
    <property type="term" value="P:signal transduction"/>
    <property type="evidence" value="ECO:0007669"/>
    <property type="project" value="InterPro"/>
</dbReference>